<keyword evidence="2" id="KW-1185">Reference proteome</keyword>
<sequence length="95" mass="10705">MTPRDMQPPWLRFPDMPAGDLGWRMGDGEGYVCDFWDWIGSLGYDERLAYLLRHKPLPDAYVLMAADILALPDLDDESVDSAFDVLADVGLISRS</sequence>
<proteinExistence type="predicted"/>
<dbReference type="AlphaFoldDB" id="A0A0J1BII6"/>
<comment type="caution">
    <text evidence="1">The sequence shown here is derived from an EMBL/GenBank/DDBJ whole genome shotgun (WGS) entry which is preliminary data.</text>
</comment>
<dbReference type="Proteomes" id="UP000036367">
    <property type="component" value="Unassembled WGS sequence"/>
</dbReference>
<dbReference type="PATRIC" id="fig|595434.4.peg.1421"/>
<organism evidence="1 2">
    <name type="scientific">Rhodopirellula islandica</name>
    <dbReference type="NCBI Taxonomy" id="595434"/>
    <lineage>
        <taxon>Bacteria</taxon>
        <taxon>Pseudomonadati</taxon>
        <taxon>Planctomycetota</taxon>
        <taxon>Planctomycetia</taxon>
        <taxon>Pirellulales</taxon>
        <taxon>Pirellulaceae</taxon>
        <taxon>Rhodopirellula</taxon>
    </lineage>
</organism>
<accession>A0A0J1BII6</accession>
<protein>
    <submittedName>
        <fullName evidence="1">Uncharacterized protein</fullName>
    </submittedName>
</protein>
<gene>
    <name evidence="1" type="ORF">RISK_001484</name>
</gene>
<evidence type="ECO:0000313" key="1">
    <source>
        <dbReference type="EMBL" id="KLU06273.1"/>
    </source>
</evidence>
<reference evidence="1" key="1">
    <citation type="submission" date="2015-05" db="EMBL/GenBank/DDBJ databases">
        <title>Permanent draft genome of Rhodopirellula islandicus K833.</title>
        <authorList>
            <person name="Kizina J."/>
            <person name="Richter M."/>
            <person name="Glockner F.O."/>
            <person name="Harder J."/>
        </authorList>
    </citation>
    <scope>NUCLEOTIDE SEQUENCE [LARGE SCALE GENOMIC DNA]</scope>
    <source>
        <strain evidence="1">K833</strain>
    </source>
</reference>
<dbReference type="OrthoDB" id="276414at2"/>
<dbReference type="EMBL" id="LECT01000015">
    <property type="protein sequence ID" value="KLU06273.1"/>
    <property type="molecule type" value="Genomic_DNA"/>
</dbReference>
<evidence type="ECO:0000313" key="2">
    <source>
        <dbReference type="Proteomes" id="UP000036367"/>
    </source>
</evidence>
<name>A0A0J1BII6_RHOIS</name>
<dbReference type="RefSeq" id="WP_047813374.1">
    <property type="nucleotide sequence ID" value="NZ_LECT01000015.1"/>
</dbReference>